<protein>
    <recommendedName>
        <fullName evidence="4">WXG100 family type VII secretion target</fullName>
    </recommendedName>
</protein>
<name>D5ULL5_CELFN</name>
<dbReference type="RefSeq" id="WP_013116391.1">
    <property type="nucleotide sequence ID" value="NC_014151.1"/>
</dbReference>
<sequence>MSDAFHGADVAALRQQAVSLHGATEAIVTCVRRITAALDALAWRGQDAARRRDEWRTQHAPALLRVAEALNGAALHLLEEAERQETASAATGATAATPAAPPGGGTWAQLKEKVAAGWGALATVASAVGDGQKVAISAAMVAADLRWDNVMSSTRTLNQATNIMTGAHIGPALGGAFTAATVVSTADSAAKAVTAHRSGNLYGTVDNGVTAVLNGASLSPALTVPAAALNASWDIGTDIGEAVNRGMAGTAFGERFTQRMDASFDVAGAWGMVATPGALVVTAAEEVAIRAQDAWQGLTGTGDGTLDTRR</sequence>
<dbReference type="OrthoDB" id="4832922at2"/>
<feature type="region of interest" description="Disordered" evidence="1">
    <location>
        <begin position="86"/>
        <end position="105"/>
    </location>
</feature>
<feature type="compositionally biased region" description="Low complexity" evidence="1">
    <location>
        <begin position="86"/>
        <end position="98"/>
    </location>
</feature>
<dbReference type="AlphaFoldDB" id="D5ULL5"/>
<dbReference type="Proteomes" id="UP000000849">
    <property type="component" value="Chromosome"/>
</dbReference>
<evidence type="ECO:0000256" key="1">
    <source>
        <dbReference type="SAM" id="MobiDB-lite"/>
    </source>
</evidence>
<evidence type="ECO:0008006" key="4">
    <source>
        <dbReference type="Google" id="ProtNLM"/>
    </source>
</evidence>
<dbReference type="KEGG" id="cfl:Cfla_1153"/>
<evidence type="ECO:0000313" key="3">
    <source>
        <dbReference type="Proteomes" id="UP000000849"/>
    </source>
</evidence>
<dbReference type="STRING" id="446466.Cfla_1153"/>
<dbReference type="EMBL" id="CP001964">
    <property type="protein sequence ID" value="ADG74057.1"/>
    <property type="molecule type" value="Genomic_DNA"/>
</dbReference>
<gene>
    <name evidence="2" type="ordered locus">Cfla_1153</name>
</gene>
<dbReference type="HOGENOM" id="CLU_896287_0_0_11"/>
<keyword evidence="3" id="KW-1185">Reference proteome</keyword>
<evidence type="ECO:0000313" key="2">
    <source>
        <dbReference type="EMBL" id="ADG74057.1"/>
    </source>
</evidence>
<dbReference type="eggNOG" id="COG4842">
    <property type="taxonomic scope" value="Bacteria"/>
</dbReference>
<accession>D5ULL5</accession>
<organism evidence="2 3">
    <name type="scientific">Cellulomonas flavigena (strain ATCC 482 / DSM 20109 / BCRC 11376 / JCM 18109 / NBRC 3775 / NCIMB 8073 / NRS 134)</name>
    <dbReference type="NCBI Taxonomy" id="446466"/>
    <lineage>
        <taxon>Bacteria</taxon>
        <taxon>Bacillati</taxon>
        <taxon>Actinomycetota</taxon>
        <taxon>Actinomycetes</taxon>
        <taxon>Micrococcales</taxon>
        <taxon>Cellulomonadaceae</taxon>
        <taxon>Cellulomonas</taxon>
    </lineage>
</organism>
<reference evidence="2 3" key="1">
    <citation type="journal article" date="2010" name="Stand. Genomic Sci.">
        <title>Complete genome sequence of Cellulomonas flavigena type strain (134).</title>
        <authorList>
            <person name="Abt B."/>
            <person name="Foster B."/>
            <person name="Lapidus A."/>
            <person name="Clum A."/>
            <person name="Sun H."/>
            <person name="Pukall R."/>
            <person name="Lucas S."/>
            <person name="Glavina Del Rio T."/>
            <person name="Nolan M."/>
            <person name="Tice H."/>
            <person name="Cheng J.F."/>
            <person name="Pitluck S."/>
            <person name="Liolios K."/>
            <person name="Ivanova N."/>
            <person name="Mavromatis K."/>
            <person name="Ovchinnikova G."/>
            <person name="Pati A."/>
            <person name="Goodwin L."/>
            <person name="Chen A."/>
            <person name="Palaniappan K."/>
            <person name="Land M."/>
            <person name="Hauser L."/>
            <person name="Chang Y.J."/>
            <person name="Jeffries C.D."/>
            <person name="Rohde M."/>
            <person name="Goker M."/>
            <person name="Woyke T."/>
            <person name="Bristow J."/>
            <person name="Eisen J.A."/>
            <person name="Markowitz V."/>
            <person name="Hugenholtz P."/>
            <person name="Kyrpides N.C."/>
            <person name="Klenk H.P."/>
        </authorList>
    </citation>
    <scope>NUCLEOTIDE SEQUENCE [LARGE SCALE GENOMIC DNA]</scope>
    <source>
        <strain evidence="3">ATCC 482 / DSM 20109 / BCRC 11376 / JCM 18109 / NBRC 3775 / NCIMB 8073 / NRS 134</strain>
    </source>
</reference>
<proteinExistence type="predicted"/>